<evidence type="ECO:0000313" key="4">
    <source>
        <dbReference type="WBParaSite" id="HPBE_0001471701-mRNA-1"/>
    </source>
</evidence>
<gene>
    <name evidence="2" type="ORF">HPBE_LOCUS14718</name>
</gene>
<name>A0A183G0S6_HELPZ</name>
<reference evidence="2 3" key="1">
    <citation type="submission" date="2018-11" db="EMBL/GenBank/DDBJ databases">
        <authorList>
            <consortium name="Pathogen Informatics"/>
        </authorList>
    </citation>
    <scope>NUCLEOTIDE SEQUENCE [LARGE SCALE GENOMIC DNA]</scope>
</reference>
<reference evidence="4" key="2">
    <citation type="submission" date="2019-09" db="UniProtKB">
        <authorList>
            <consortium name="WormBaseParasite"/>
        </authorList>
    </citation>
    <scope>IDENTIFICATION</scope>
</reference>
<evidence type="ECO:0000256" key="1">
    <source>
        <dbReference type="SAM" id="MobiDB-lite"/>
    </source>
</evidence>
<proteinExistence type="predicted"/>
<keyword evidence="3" id="KW-1185">Reference proteome</keyword>
<dbReference type="Proteomes" id="UP000050761">
    <property type="component" value="Unassembled WGS sequence"/>
</dbReference>
<accession>A0A183G0S6</accession>
<dbReference type="AlphaFoldDB" id="A0A183G0S6"/>
<evidence type="ECO:0000313" key="2">
    <source>
        <dbReference type="EMBL" id="VDP00551.1"/>
    </source>
</evidence>
<evidence type="ECO:0000313" key="3">
    <source>
        <dbReference type="Proteomes" id="UP000050761"/>
    </source>
</evidence>
<dbReference type="WBParaSite" id="HPBE_0001471701-mRNA-1">
    <property type="protein sequence ID" value="HPBE_0001471701-mRNA-1"/>
    <property type="gene ID" value="HPBE_0001471701"/>
</dbReference>
<protein>
    <submittedName>
        <fullName evidence="4">EF-hand domain-containing protein</fullName>
    </submittedName>
</protein>
<accession>A0A3P7ZLM5</accession>
<organism evidence="3 4">
    <name type="scientific">Heligmosomoides polygyrus</name>
    <name type="common">Parasitic roundworm</name>
    <dbReference type="NCBI Taxonomy" id="6339"/>
    <lineage>
        <taxon>Eukaryota</taxon>
        <taxon>Metazoa</taxon>
        <taxon>Ecdysozoa</taxon>
        <taxon>Nematoda</taxon>
        <taxon>Chromadorea</taxon>
        <taxon>Rhabditida</taxon>
        <taxon>Rhabditina</taxon>
        <taxon>Rhabditomorpha</taxon>
        <taxon>Strongyloidea</taxon>
        <taxon>Heligmosomidae</taxon>
        <taxon>Heligmosomoides</taxon>
    </lineage>
</organism>
<dbReference type="EMBL" id="UZAH01028495">
    <property type="protein sequence ID" value="VDP00551.1"/>
    <property type="molecule type" value="Genomic_DNA"/>
</dbReference>
<sequence length="120" mass="13652">MSLVAESSMATGDEMEHWLETNEDDMEEENVKEIVRAALSELAELGRKRSGMRVPRELKEYGILTIAQLRRYVSSCRAKDAAMREACTLELESIAPEVLREFADRKLRERAQAATIVGHR</sequence>
<feature type="region of interest" description="Disordered" evidence="1">
    <location>
        <begin position="1"/>
        <end position="26"/>
    </location>
</feature>